<dbReference type="InterPro" id="IPR046336">
    <property type="entry name" value="Lon_prtase_N_sf"/>
</dbReference>
<dbReference type="Gene3D" id="2.30.130.40">
    <property type="entry name" value="LON domain-like"/>
    <property type="match status" value="1"/>
</dbReference>
<dbReference type="AlphaFoldDB" id="A0A432Z7E5"/>
<dbReference type="Pfam" id="PF02190">
    <property type="entry name" value="LON_substr_bdg"/>
    <property type="match status" value="1"/>
</dbReference>
<evidence type="ECO:0000259" key="1">
    <source>
        <dbReference type="SMART" id="SM00464"/>
    </source>
</evidence>
<sequence length="201" mass="22437">MAQKLHNVPLFPLSGHVLPGGSMRLKIFEPRYLRMVREACGQEPSGLIAMAMLNNKGEVAHNTHIHPLATLANIVDFEQRDDGLLGITVQGVQACQLHTITTDDDGLRRGTVVPIEHWPRAALSPEHQHLVDGLRHVYQEYPELGMSTDDSGFAHADWVCLRWLEILPIDAEVKQQLLQTDTCTPALHYLSELVQASEQSQ</sequence>
<dbReference type="Gene3D" id="1.10.4060.10">
    <property type="entry name" value="BPP1347 like domain"/>
    <property type="match status" value="1"/>
</dbReference>
<dbReference type="EMBL" id="PIQE01000001">
    <property type="protein sequence ID" value="RUO73806.1"/>
    <property type="molecule type" value="Genomic_DNA"/>
</dbReference>
<evidence type="ECO:0000313" key="2">
    <source>
        <dbReference type="EMBL" id="RUO73806.1"/>
    </source>
</evidence>
<dbReference type="STRING" id="1122124.GCA_000423165_01377"/>
<dbReference type="RefSeq" id="WP_026862313.1">
    <property type="nucleotide sequence ID" value="NZ_JAHVIQ010000001.1"/>
</dbReference>
<dbReference type="SUPFAM" id="SSF88697">
    <property type="entry name" value="PUA domain-like"/>
    <property type="match status" value="1"/>
</dbReference>
<gene>
    <name evidence="2" type="ORF">CWI80_00100</name>
</gene>
<organism evidence="2 3">
    <name type="scientific">Pseudidiomarina sediminum</name>
    <dbReference type="NCBI Taxonomy" id="431675"/>
    <lineage>
        <taxon>Bacteria</taxon>
        <taxon>Pseudomonadati</taxon>
        <taxon>Pseudomonadota</taxon>
        <taxon>Gammaproteobacteria</taxon>
        <taxon>Alteromonadales</taxon>
        <taxon>Idiomarinaceae</taxon>
        <taxon>Pseudidiomarina</taxon>
    </lineage>
</organism>
<accession>A0A432Z7E5</accession>
<proteinExistence type="predicted"/>
<dbReference type="PANTHER" id="PTHR46732:SF8">
    <property type="entry name" value="ATP-DEPENDENT PROTEASE LA (LON) DOMAIN PROTEIN"/>
    <property type="match status" value="1"/>
</dbReference>
<evidence type="ECO:0000313" key="3">
    <source>
        <dbReference type="Proteomes" id="UP000287022"/>
    </source>
</evidence>
<feature type="domain" description="Lon N-terminal" evidence="1">
    <location>
        <begin position="7"/>
        <end position="196"/>
    </location>
</feature>
<dbReference type="Proteomes" id="UP000287022">
    <property type="component" value="Unassembled WGS sequence"/>
</dbReference>
<name>A0A432Z7E5_9GAMM</name>
<dbReference type="PANTHER" id="PTHR46732">
    <property type="entry name" value="ATP-DEPENDENT PROTEASE LA (LON) DOMAIN PROTEIN"/>
    <property type="match status" value="1"/>
</dbReference>
<comment type="caution">
    <text evidence="2">The sequence shown here is derived from an EMBL/GenBank/DDBJ whole genome shotgun (WGS) entry which is preliminary data.</text>
</comment>
<protein>
    <submittedName>
        <fullName evidence="2">Peptidase S16</fullName>
    </submittedName>
</protein>
<keyword evidence="3" id="KW-1185">Reference proteome</keyword>
<dbReference type="InterPro" id="IPR003111">
    <property type="entry name" value="Lon_prtase_N"/>
</dbReference>
<reference evidence="3" key="1">
    <citation type="journal article" date="2018" name="Front. Microbiol.">
        <title>Genome-Based Analysis Reveals the Taxonomy and Diversity of the Family Idiomarinaceae.</title>
        <authorList>
            <person name="Liu Y."/>
            <person name="Lai Q."/>
            <person name="Shao Z."/>
        </authorList>
    </citation>
    <scope>NUCLEOTIDE SEQUENCE [LARGE SCALE GENOMIC DNA]</scope>
    <source>
        <strain evidence="3">c121</strain>
    </source>
</reference>
<dbReference type="InterPro" id="IPR015947">
    <property type="entry name" value="PUA-like_sf"/>
</dbReference>
<dbReference type="SMART" id="SM00464">
    <property type="entry name" value="LON"/>
    <property type="match status" value="1"/>
</dbReference>